<feature type="domain" description="C-type lectin" evidence="2">
    <location>
        <begin position="16"/>
        <end position="142"/>
    </location>
</feature>
<dbReference type="PANTHER" id="PTHR45784:SF3">
    <property type="entry name" value="C-TYPE LECTIN DOMAIN FAMILY 4 MEMBER K-LIKE-RELATED"/>
    <property type="match status" value="1"/>
</dbReference>
<dbReference type="Proteomes" id="UP000261520">
    <property type="component" value="Unplaced"/>
</dbReference>
<reference evidence="3" key="2">
    <citation type="submission" date="2025-09" db="UniProtKB">
        <authorList>
            <consortium name="Ensembl"/>
        </authorList>
    </citation>
    <scope>IDENTIFICATION</scope>
</reference>
<dbReference type="CDD" id="cd00037">
    <property type="entry name" value="CLECT"/>
    <property type="match status" value="1"/>
</dbReference>
<name>A0A3B3ZLQ5_9GOBI</name>
<dbReference type="InterPro" id="IPR001304">
    <property type="entry name" value="C-type_lectin-like"/>
</dbReference>
<sequence length="364" mass="42427">MFLFPVVLLVLCSTSVSDPVYHLIKEKKTWSEAQDYCRKNHTDLATVHHMRDLERLKRTAAAGGGADVWIGLYQTSELLVNRTWLWSHPDVKFNVTEAKWKRDEPTDKNNHSYSTASRENCVFSDGAWTDSGCGHTRCFICYNDSSKAAFTYTNSANWTQAQTFCRQNHTDLLSGAEQLHLRNTSGDCWIGLFRDTWGWSDGSESSVRAWDQWDQVLLNNPDKNEKRCVTLRLQNIPLKYVSVCYVHTELLVLVKENKTFEEALHHCRRHYRDLAWFTDRDHLKKMTHQRAKMADSDAVWVGLHYSCFLEAWIWVNGHYVSDKNENWKVHGESECGEDGAVERGDDHQWVKRKSWEKLNFICVR</sequence>
<dbReference type="SUPFAM" id="SSF56436">
    <property type="entry name" value="C-type lectin-like"/>
    <property type="match status" value="3"/>
</dbReference>
<dbReference type="PANTHER" id="PTHR45784">
    <property type="entry name" value="C-TYPE LECTIN DOMAIN FAMILY 20 MEMBER A-RELATED"/>
    <property type="match status" value="1"/>
</dbReference>
<accession>A0A3B3ZLQ5</accession>
<dbReference type="SMART" id="SM00034">
    <property type="entry name" value="CLECT"/>
    <property type="match status" value="2"/>
</dbReference>
<dbReference type="InterPro" id="IPR016187">
    <property type="entry name" value="CTDL_fold"/>
</dbReference>
<reference evidence="3" key="1">
    <citation type="submission" date="2025-08" db="UniProtKB">
        <authorList>
            <consortium name="Ensembl"/>
        </authorList>
    </citation>
    <scope>IDENTIFICATION</scope>
</reference>
<feature type="chain" id="PRO_5017212984" description="C-type lectin domain-containing protein" evidence="1">
    <location>
        <begin position="18"/>
        <end position="364"/>
    </location>
</feature>
<dbReference type="STRING" id="409849.ENSPMGP00000005404"/>
<organism evidence="3 4">
    <name type="scientific">Periophthalmus magnuspinnatus</name>
    <dbReference type="NCBI Taxonomy" id="409849"/>
    <lineage>
        <taxon>Eukaryota</taxon>
        <taxon>Metazoa</taxon>
        <taxon>Chordata</taxon>
        <taxon>Craniata</taxon>
        <taxon>Vertebrata</taxon>
        <taxon>Euteleostomi</taxon>
        <taxon>Actinopterygii</taxon>
        <taxon>Neopterygii</taxon>
        <taxon>Teleostei</taxon>
        <taxon>Neoteleostei</taxon>
        <taxon>Acanthomorphata</taxon>
        <taxon>Gobiaria</taxon>
        <taxon>Gobiiformes</taxon>
        <taxon>Gobioidei</taxon>
        <taxon>Gobiidae</taxon>
        <taxon>Oxudercinae</taxon>
        <taxon>Periophthalmus</taxon>
    </lineage>
</organism>
<feature type="domain" description="C-type lectin" evidence="2">
    <location>
        <begin position="240"/>
        <end position="363"/>
    </location>
</feature>
<evidence type="ECO:0000256" key="1">
    <source>
        <dbReference type="SAM" id="SignalP"/>
    </source>
</evidence>
<dbReference type="Pfam" id="PF00059">
    <property type="entry name" value="Lectin_C"/>
    <property type="match status" value="3"/>
</dbReference>
<keyword evidence="4" id="KW-1185">Reference proteome</keyword>
<evidence type="ECO:0000313" key="3">
    <source>
        <dbReference type="Ensembl" id="ENSPMGP00000005404.1"/>
    </source>
</evidence>
<evidence type="ECO:0000259" key="2">
    <source>
        <dbReference type="PROSITE" id="PS50041"/>
    </source>
</evidence>
<dbReference type="Gene3D" id="3.10.100.10">
    <property type="entry name" value="Mannose-Binding Protein A, subunit A"/>
    <property type="match status" value="3"/>
</dbReference>
<evidence type="ECO:0000313" key="4">
    <source>
        <dbReference type="Proteomes" id="UP000261520"/>
    </source>
</evidence>
<feature type="signal peptide" evidence="1">
    <location>
        <begin position="1"/>
        <end position="17"/>
    </location>
</feature>
<dbReference type="PROSITE" id="PS50041">
    <property type="entry name" value="C_TYPE_LECTIN_2"/>
    <property type="match status" value="3"/>
</dbReference>
<feature type="domain" description="C-type lectin" evidence="2">
    <location>
        <begin position="141"/>
        <end position="232"/>
    </location>
</feature>
<proteinExistence type="predicted"/>
<dbReference type="AlphaFoldDB" id="A0A3B3ZLQ5"/>
<dbReference type="InterPro" id="IPR016186">
    <property type="entry name" value="C-type_lectin-like/link_sf"/>
</dbReference>
<keyword evidence="1" id="KW-0732">Signal</keyword>
<dbReference type="Ensembl" id="ENSPMGT00000005732.1">
    <property type="protein sequence ID" value="ENSPMGP00000005404.1"/>
    <property type="gene ID" value="ENSPMGG00000004545.1"/>
</dbReference>
<protein>
    <recommendedName>
        <fullName evidence="2">C-type lectin domain-containing protein</fullName>
    </recommendedName>
</protein>